<dbReference type="GO" id="GO:0046872">
    <property type="term" value="F:metal ion binding"/>
    <property type="evidence" value="ECO:0007669"/>
    <property type="project" value="UniProtKB-KW"/>
</dbReference>
<evidence type="ECO:0000256" key="1">
    <source>
        <dbReference type="ARBA" id="ARBA00004651"/>
    </source>
</evidence>
<dbReference type="PANTHER" id="PTHR47371:SF3">
    <property type="entry name" value="PHOSPHOGLYCEROL TRANSFERASE I"/>
    <property type="match status" value="1"/>
</dbReference>
<feature type="binding site" evidence="8">
    <location>
        <position position="283"/>
    </location>
    <ligand>
        <name>Mn(2+)</name>
        <dbReference type="ChEBI" id="CHEBI:29035"/>
    </ligand>
</feature>
<organism evidence="11 12">
    <name type="scientific">Salmonirosea aquatica</name>
    <dbReference type="NCBI Taxonomy" id="2654236"/>
    <lineage>
        <taxon>Bacteria</taxon>
        <taxon>Pseudomonadati</taxon>
        <taxon>Bacteroidota</taxon>
        <taxon>Cytophagia</taxon>
        <taxon>Cytophagales</taxon>
        <taxon>Spirosomataceae</taxon>
        <taxon>Salmonirosea</taxon>
    </lineage>
</organism>
<feature type="domain" description="Sulfatase N-terminal" evidence="10">
    <location>
        <begin position="276"/>
        <end position="545"/>
    </location>
</feature>
<dbReference type="PANTHER" id="PTHR47371">
    <property type="entry name" value="LIPOTEICHOIC ACID SYNTHASE"/>
    <property type="match status" value="1"/>
</dbReference>
<keyword evidence="11" id="KW-0378">Hydrolase</keyword>
<feature type="transmembrane region" description="Helical" evidence="9">
    <location>
        <begin position="58"/>
        <end position="79"/>
    </location>
</feature>
<dbReference type="Proteomes" id="UP000479293">
    <property type="component" value="Unassembled WGS sequence"/>
</dbReference>
<feature type="transmembrane region" description="Helical" evidence="9">
    <location>
        <begin position="12"/>
        <end position="38"/>
    </location>
</feature>
<keyword evidence="7" id="KW-0479">Metal-binding</keyword>
<evidence type="ECO:0000256" key="2">
    <source>
        <dbReference type="ARBA" id="ARBA00022475"/>
    </source>
</evidence>
<feature type="transmembrane region" description="Helical" evidence="9">
    <location>
        <begin position="91"/>
        <end position="110"/>
    </location>
</feature>
<evidence type="ECO:0000256" key="3">
    <source>
        <dbReference type="ARBA" id="ARBA00022692"/>
    </source>
</evidence>
<dbReference type="SUPFAM" id="SSF53649">
    <property type="entry name" value="Alkaline phosphatase-like"/>
    <property type="match status" value="1"/>
</dbReference>
<dbReference type="Pfam" id="PF00884">
    <property type="entry name" value="Sulfatase"/>
    <property type="match status" value="1"/>
</dbReference>
<evidence type="ECO:0000256" key="5">
    <source>
        <dbReference type="ARBA" id="ARBA00023136"/>
    </source>
</evidence>
<feature type="binding site" evidence="8">
    <location>
        <position position="492"/>
    </location>
    <ligand>
        <name>Mn(2+)</name>
        <dbReference type="ChEBI" id="CHEBI:29035"/>
    </ligand>
</feature>
<dbReference type="RefSeq" id="WP_152764345.1">
    <property type="nucleotide sequence ID" value="NZ_WHLY01000002.1"/>
</dbReference>
<evidence type="ECO:0000256" key="8">
    <source>
        <dbReference type="PIRSR" id="PIRSR005091-3"/>
    </source>
</evidence>
<keyword evidence="2" id="KW-1003">Cell membrane</keyword>
<evidence type="ECO:0000259" key="10">
    <source>
        <dbReference type="Pfam" id="PF00884"/>
    </source>
</evidence>
<comment type="caution">
    <text evidence="11">The sequence shown here is derived from an EMBL/GenBank/DDBJ whole genome shotgun (WGS) entry which is preliminary data.</text>
</comment>
<evidence type="ECO:0000256" key="9">
    <source>
        <dbReference type="SAM" id="Phobius"/>
    </source>
</evidence>
<accession>A0A7C9FB84</accession>
<dbReference type="InterPro" id="IPR012160">
    <property type="entry name" value="LtaS-like"/>
</dbReference>
<evidence type="ECO:0000313" key="12">
    <source>
        <dbReference type="Proteomes" id="UP000479293"/>
    </source>
</evidence>
<keyword evidence="3 9" id="KW-0812">Transmembrane</keyword>
<dbReference type="Gene3D" id="3.40.720.10">
    <property type="entry name" value="Alkaline Phosphatase, subunit A"/>
    <property type="match status" value="1"/>
</dbReference>
<reference evidence="11 12" key="1">
    <citation type="submission" date="2019-10" db="EMBL/GenBank/DDBJ databases">
        <title>Draft Genome Sequence of Cytophagaceae sp. SJW1-29.</title>
        <authorList>
            <person name="Choi A."/>
        </authorList>
    </citation>
    <scope>NUCLEOTIDE SEQUENCE [LARGE SCALE GENOMIC DNA]</scope>
    <source>
        <strain evidence="11 12">SJW1-29</strain>
    </source>
</reference>
<feature type="binding site" evidence="8">
    <location>
        <position position="493"/>
    </location>
    <ligand>
        <name>Mn(2+)</name>
        <dbReference type="ChEBI" id="CHEBI:29035"/>
    </ligand>
</feature>
<name>A0A7C9FB84_9BACT</name>
<keyword evidence="4 9" id="KW-1133">Transmembrane helix</keyword>
<keyword evidence="12" id="KW-1185">Reference proteome</keyword>
<dbReference type="GO" id="GO:0005886">
    <property type="term" value="C:plasma membrane"/>
    <property type="evidence" value="ECO:0007669"/>
    <property type="project" value="UniProtKB-SubCell"/>
</dbReference>
<dbReference type="AlphaFoldDB" id="A0A7C9FB84"/>
<dbReference type="InterPro" id="IPR050448">
    <property type="entry name" value="OpgB/LTA_synthase_biosynth"/>
</dbReference>
<evidence type="ECO:0000256" key="7">
    <source>
        <dbReference type="PIRSR" id="PIRSR005091-2"/>
    </source>
</evidence>
<comment type="subcellular location">
    <subcellularLocation>
        <location evidence="1">Cell membrane</location>
        <topology evidence="1">Multi-pass membrane protein</topology>
    </subcellularLocation>
</comment>
<dbReference type="GO" id="GO:0016787">
    <property type="term" value="F:hydrolase activity"/>
    <property type="evidence" value="ECO:0007669"/>
    <property type="project" value="UniProtKB-KW"/>
</dbReference>
<evidence type="ECO:0000256" key="4">
    <source>
        <dbReference type="ARBA" id="ARBA00022989"/>
    </source>
</evidence>
<dbReference type="CDD" id="cd16015">
    <property type="entry name" value="LTA_synthase"/>
    <property type="match status" value="1"/>
</dbReference>
<feature type="transmembrane region" description="Helical" evidence="9">
    <location>
        <begin position="143"/>
        <end position="162"/>
    </location>
</feature>
<proteinExistence type="predicted"/>
<dbReference type="InterPro" id="IPR017850">
    <property type="entry name" value="Alkaline_phosphatase_core_sf"/>
</dbReference>
<keyword evidence="7" id="KW-0464">Manganese</keyword>
<dbReference type="InterPro" id="IPR000917">
    <property type="entry name" value="Sulfatase_N"/>
</dbReference>
<keyword evidence="11" id="KW-0808">Transferase</keyword>
<protein>
    <submittedName>
        <fullName evidence="11">Sulfatase-like hydrolase/transferase</fullName>
    </submittedName>
</protein>
<dbReference type="EMBL" id="WHLY01000002">
    <property type="protein sequence ID" value="MPR36444.1"/>
    <property type="molecule type" value="Genomic_DNA"/>
</dbReference>
<feature type="binding site" evidence="7">
    <location>
        <position position="438"/>
    </location>
    <ligand>
        <name>substrate</name>
    </ligand>
</feature>
<feature type="transmembrane region" description="Helical" evidence="9">
    <location>
        <begin position="182"/>
        <end position="202"/>
    </location>
</feature>
<evidence type="ECO:0000256" key="6">
    <source>
        <dbReference type="PIRSR" id="PIRSR005091-1"/>
    </source>
</evidence>
<dbReference type="GO" id="GO:0016740">
    <property type="term" value="F:transferase activity"/>
    <property type="evidence" value="ECO:0007669"/>
    <property type="project" value="UniProtKB-KW"/>
</dbReference>
<evidence type="ECO:0000313" key="11">
    <source>
        <dbReference type="EMBL" id="MPR36444.1"/>
    </source>
</evidence>
<gene>
    <name evidence="11" type="ORF">GBK04_24675</name>
</gene>
<sequence length="620" mass="69768">MFIRNCLPSLLYRLNVPFFLILAWVVVFQLLRCIFFGYQYFSGNADTPTVLLQSAWHGLSMDLSMASYLMLLPTLLLSFTARKWLWYLRGMLYYSYFISLIVSLIVTADLEVFKAWHFRLDTTPLYFLEHPNEAFASASSSPLLLLLFILLILITLISLFQAKIIKHLLVSFEPSSPWLTPLLFLFITATLIIPIRGGLGLAPMNQSRVYYSSDNFANQLAVNATWNFFSSAVKGTGRKNNPFISMSPEVAHTRLNSLRPVSSGIVQIIEPKQKINVLLIIWESLTAKVVSSLGGLPGITPNFDSLTRQGVLFTNLYASGDRSPKGIVAILSGYPAQPTTSIISFPTKTASLSSLPRTLKEHGYQNSFYYGGETEFANIKSYLLQHGFDRIIDHNNFASSEKNSKWGAHDHIVFNRLLVDLNSQKTPFFTTLFTLSSHEPFEVPEKTAIPGQDIEHKFLNSLHYTDASLGNFIRQAQTKPWWRNTLIVIVADHGHPLPKTASDRSSEFRIPMLWLGGPVEQKGIKVDTLGSQTDLAATLLDQLGYDSTGFSWSNGLLRKGRIPYAFYSFNNGFGWVRPRGTLVYDNIGKREVESSGNLNPNDKETGKAYLQSLFGDYLKR</sequence>
<dbReference type="PIRSF" id="PIRSF005091">
    <property type="entry name" value="Mmb_sulf_HI1246"/>
    <property type="match status" value="1"/>
</dbReference>
<keyword evidence="5 9" id="KW-0472">Membrane</keyword>
<feature type="active site" evidence="6">
    <location>
        <position position="323"/>
    </location>
</feature>